<dbReference type="EC" id="2.3.2.31" evidence="2"/>
<dbReference type="SUPFAM" id="SSF57850">
    <property type="entry name" value="RING/U-box"/>
    <property type="match status" value="1"/>
</dbReference>
<dbReference type="GO" id="GO:0016567">
    <property type="term" value="P:protein ubiquitination"/>
    <property type="evidence" value="ECO:0007669"/>
    <property type="project" value="InterPro"/>
</dbReference>
<feature type="region of interest" description="Disordered" evidence="9">
    <location>
        <begin position="493"/>
        <end position="552"/>
    </location>
</feature>
<keyword evidence="7" id="KW-0833">Ubl conjugation pathway</keyword>
<dbReference type="OrthoDB" id="10009520at2759"/>
<evidence type="ECO:0000256" key="5">
    <source>
        <dbReference type="ARBA" id="ARBA00022737"/>
    </source>
</evidence>
<feature type="region of interest" description="Disordered" evidence="9">
    <location>
        <begin position="88"/>
        <end position="127"/>
    </location>
</feature>
<evidence type="ECO:0000259" key="10">
    <source>
        <dbReference type="PROSITE" id="PS51873"/>
    </source>
</evidence>
<evidence type="ECO:0000256" key="8">
    <source>
        <dbReference type="ARBA" id="ARBA00022833"/>
    </source>
</evidence>
<dbReference type="CDD" id="cd20335">
    <property type="entry name" value="BRcat_RBR"/>
    <property type="match status" value="1"/>
</dbReference>
<dbReference type="Proteomes" id="UP000799778">
    <property type="component" value="Unassembled WGS sequence"/>
</dbReference>
<keyword evidence="6" id="KW-0863">Zinc-finger</keyword>
<feature type="region of interest" description="Disordered" evidence="9">
    <location>
        <begin position="352"/>
        <end position="407"/>
    </location>
</feature>
<dbReference type="EMBL" id="ML978079">
    <property type="protein sequence ID" value="KAF2009162.1"/>
    <property type="molecule type" value="Genomic_DNA"/>
</dbReference>
<evidence type="ECO:0000313" key="11">
    <source>
        <dbReference type="EMBL" id="KAF2009162.1"/>
    </source>
</evidence>
<dbReference type="GO" id="GO:0061630">
    <property type="term" value="F:ubiquitin protein ligase activity"/>
    <property type="evidence" value="ECO:0007669"/>
    <property type="project" value="UniProtKB-EC"/>
</dbReference>
<keyword evidence="12" id="KW-1185">Reference proteome</keyword>
<dbReference type="PANTHER" id="PTHR11685">
    <property type="entry name" value="RBR FAMILY RING FINGER AND IBR DOMAIN-CONTAINING"/>
    <property type="match status" value="1"/>
</dbReference>
<dbReference type="Gene3D" id="1.20.120.1750">
    <property type="match status" value="1"/>
</dbReference>
<evidence type="ECO:0000256" key="2">
    <source>
        <dbReference type="ARBA" id="ARBA00012251"/>
    </source>
</evidence>
<keyword evidence="3" id="KW-0808">Transferase</keyword>
<feature type="compositionally biased region" description="Acidic residues" evidence="9">
    <location>
        <begin position="352"/>
        <end position="362"/>
    </location>
</feature>
<dbReference type="RefSeq" id="XP_033377501.1">
    <property type="nucleotide sequence ID" value="XM_033532497.1"/>
</dbReference>
<evidence type="ECO:0000313" key="12">
    <source>
        <dbReference type="Proteomes" id="UP000799778"/>
    </source>
</evidence>
<feature type="compositionally biased region" description="Basic and acidic residues" evidence="9">
    <location>
        <begin position="496"/>
        <end position="510"/>
    </location>
</feature>
<dbReference type="GO" id="GO:0008270">
    <property type="term" value="F:zinc ion binding"/>
    <property type="evidence" value="ECO:0007669"/>
    <property type="project" value="UniProtKB-KW"/>
</dbReference>
<dbReference type="AlphaFoldDB" id="A0A6A5X893"/>
<evidence type="ECO:0000256" key="9">
    <source>
        <dbReference type="SAM" id="MobiDB-lite"/>
    </source>
</evidence>
<evidence type="ECO:0000256" key="3">
    <source>
        <dbReference type="ARBA" id="ARBA00022679"/>
    </source>
</evidence>
<evidence type="ECO:0000256" key="4">
    <source>
        <dbReference type="ARBA" id="ARBA00022723"/>
    </source>
</evidence>
<keyword evidence="8" id="KW-0862">Zinc</keyword>
<dbReference type="InterPro" id="IPR044066">
    <property type="entry name" value="TRIAD_supradom"/>
</dbReference>
<feature type="compositionally biased region" description="Polar residues" evidence="9">
    <location>
        <begin position="32"/>
        <end position="41"/>
    </location>
</feature>
<dbReference type="GeneID" id="54289894"/>
<dbReference type="PROSITE" id="PS51873">
    <property type="entry name" value="TRIAD"/>
    <property type="match status" value="1"/>
</dbReference>
<protein>
    <recommendedName>
        <fullName evidence="2">RBR-type E3 ubiquitin transferase</fullName>
        <ecNumber evidence="2">2.3.2.31</ecNumber>
    </recommendedName>
</protein>
<accession>A0A6A5X893</accession>
<dbReference type="Pfam" id="PF01485">
    <property type="entry name" value="IBR"/>
    <property type="match status" value="1"/>
</dbReference>
<gene>
    <name evidence="11" type="ORF">BU24DRAFT_468155</name>
</gene>
<feature type="domain" description="RING-type" evidence="10">
    <location>
        <begin position="135"/>
        <end position="358"/>
    </location>
</feature>
<feature type="region of interest" description="Disordered" evidence="9">
    <location>
        <begin position="1"/>
        <end position="41"/>
    </location>
</feature>
<evidence type="ECO:0000256" key="1">
    <source>
        <dbReference type="ARBA" id="ARBA00001798"/>
    </source>
</evidence>
<feature type="compositionally biased region" description="Pro residues" evidence="9">
    <location>
        <begin position="117"/>
        <end position="127"/>
    </location>
</feature>
<evidence type="ECO:0000256" key="6">
    <source>
        <dbReference type="ARBA" id="ARBA00022771"/>
    </source>
</evidence>
<keyword evidence="4" id="KW-0479">Metal-binding</keyword>
<organism evidence="11 12">
    <name type="scientific">Aaosphaeria arxii CBS 175.79</name>
    <dbReference type="NCBI Taxonomy" id="1450172"/>
    <lineage>
        <taxon>Eukaryota</taxon>
        <taxon>Fungi</taxon>
        <taxon>Dikarya</taxon>
        <taxon>Ascomycota</taxon>
        <taxon>Pezizomycotina</taxon>
        <taxon>Dothideomycetes</taxon>
        <taxon>Pleosporomycetidae</taxon>
        <taxon>Pleosporales</taxon>
        <taxon>Pleosporales incertae sedis</taxon>
        <taxon>Aaosphaeria</taxon>
    </lineage>
</organism>
<sequence>MGSKLSKAVRRPRRAESFNTMSNSAPAPHSPADQTINAKSRTDQVCQDLSVVAAKDAIVVLPTPSITSPADKLSATASGQVAIEMEHENTQAPDSAPSVEVKNDQALQQDEGSNDPPHSPSATPNPIPKAEASVKIVSCIICCDPFPDTDDTIVRPCRTNCTYCVECLRHSFLKACLDVTRMPPRCCDTIQLHHVRPFLTDEELNTYREKYDEWSTPKPFYCPVPTCSAFISNRILKNNSSAKGKQRVDSVVGTPTSPHIACPKCSTSICTNCRQLEHLGLPCEDLPFGVDKETAALLEGWGYKKCPKCAQGVRRMYGCNHMQCMCGAHWCWACQRSKEECDGECYESDEYSESEFDEEDDSNSPNAEASTSTEPAAAAAAAAATTEQPASTELANATPTARRQRNLDLHSRHTWEAADMDFGDEPSNDAADKLWDCDHYFYIPGISLTTLLTKKPVTMECTKCWAPIHNEIFPPNATKLPFKMTSHLSPKKRWRTRWDRESPLPRRALEGVEGTSSTAPLPAFARRPQSLLEPESEDAVGLPHSDNGDRVRDMNGNIVSSTDWILQPRPQRSLDDLTSAANQVPVSQASSAGGATKLNPTPFSFAYECETCNMLLCRTCKEEEEAESKARKELRAKNAIDET</sequence>
<name>A0A6A5X893_9PLEO</name>
<dbReference type="InterPro" id="IPR002867">
    <property type="entry name" value="IBR_dom"/>
</dbReference>
<dbReference type="InterPro" id="IPR031127">
    <property type="entry name" value="E3_UB_ligase_RBR"/>
</dbReference>
<proteinExistence type="predicted"/>
<feature type="compositionally biased region" description="Low complexity" evidence="9">
    <location>
        <begin position="363"/>
        <end position="393"/>
    </location>
</feature>
<comment type="catalytic activity">
    <reaction evidence="1">
        <text>[E2 ubiquitin-conjugating enzyme]-S-ubiquitinyl-L-cysteine + [acceptor protein]-L-lysine = [E2 ubiquitin-conjugating enzyme]-L-cysteine + [acceptor protein]-N(6)-ubiquitinyl-L-lysine.</text>
        <dbReference type="EC" id="2.3.2.31"/>
    </reaction>
</comment>
<reference evidence="11" key="1">
    <citation type="journal article" date="2020" name="Stud. Mycol.">
        <title>101 Dothideomycetes genomes: a test case for predicting lifestyles and emergence of pathogens.</title>
        <authorList>
            <person name="Haridas S."/>
            <person name="Albert R."/>
            <person name="Binder M."/>
            <person name="Bloem J."/>
            <person name="Labutti K."/>
            <person name="Salamov A."/>
            <person name="Andreopoulos B."/>
            <person name="Baker S."/>
            <person name="Barry K."/>
            <person name="Bills G."/>
            <person name="Bluhm B."/>
            <person name="Cannon C."/>
            <person name="Castanera R."/>
            <person name="Culley D."/>
            <person name="Daum C."/>
            <person name="Ezra D."/>
            <person name="Gonzalez J."/>
            <person name="Henrissat B."/>
            <person name="Kuo A."/>
            <person name="Liang C."/>
            <person name="Lipzen A."/>
            <person name="Lutzoni F."/>
            <person name="Magnuson J."/>
            <person name="Mondo S."/>
            <person name="Nolan M."/>
            <person name="Ohm R."/>
            <person name="Pangilinan J."/>
            <person name="Park H.-J."/>
            <person name="Ramirez L."/>
            <person name="Alfaro M."/>
            <person name="Sun H."/>
            <person name="Tritt A."/>
            <person name="Yoshinaga Y."/>
            <person name="Zwiers L.-H."/>
            <person name="Turgeon B."/>
            <person name="Goodwin S."/>
            <person name="Spatafora J."/>
            <person name="Crous P."/>
            <person name="Grigoriev I."/>
        </authorList>
    </citation>
    <scope>NUCLEOTIDE SEQUENCE</scope>
    <source>
        <strain evidence="11">CBS 175.79</strain>
    </source>
</reference>
<keyword evidence="5" id="KW-0677">Repeat</keyword>
<evidence type="ECO:0000256" key="7">
    <source>
        <dbReference type="ARBA" id="ARBA00022786"/>
    </source>
</evidence>
<dbReference type="CDD" id="cd22584">
    <property type="entry name" value="Rcat_RBR_unk"/>
    <property type="match status" value="1"/>
</dbReference>